<organism evidence="1 2">
    <name type="scientific">Pseudomonas viciae</name>
    <dbReference type="NCBI Taxonomy" id="2505979"/>
    <lineage>
        <taxon>Bacteria</taxon>
        <taxon>Pseudomonadati</taxon>
        <taxon>Pseudomonadota</taxon>
        <taxon>Gammaproteobacteria</taxon>
        <taxon>Pseudomonadales</taxon>
        <taxon>Pseudomonadaceae</taxon>
        <taxon>Pseudomonas</taxon>
    </lineage>
</organism>
<dbReference type="RefSeq" id="WP_135844240.1">
    <property type="nucleotide sequence ID" value="NZ_CP035088.1"/>
</dbReference>
<dbReference type="Proteomes" id="UP000296468">
    <property type="component" value="Chromosome"/>
</dbReference>
<evidence type="ECO:0000313" key="2">
    <source>
        <dbReference type="Proteomes" id="UP000296468"/>
    </source>
</evidence>
<name>A0A4P7PES3_9PSED</name>
<proteinExistence type="predicted"/>
<gene>
    <name evidence="1" type="ORF">EPZ47_07685</name>
</gene>
<dbReference type="AlphaFoldDB" id="A0A4P7PES3"/>
<accession>A0A4P7PES3</accession>
<dbReference type="OrthoDB" id="6624493at2"/>
<dbReference type="KEGG" id="pvk:EPZ47_07685"/>
<sequence>MTVHKITAPEGELLNVLYEVSPLEWRKYQQRYPEIRVANRFQKVDRSGYPPYISFRFVVESDVVIAKLRLAVENYLGKVSWSLIEHKRDGLSGRNWTIKPRRVREIGEEALKLGLAPDEYFAEYEPKFGVTAYDDLVGLTEHIRQVFSEGG</sequence>
<dbReference type="EMBL" id="CP035088">
    <property type="protein sequence ID" value="QBZ88593.1"/>
    <property type="molecule type" value="Genomic_DNA"/>
</dbReference>
<protein>
    <submittedName>
        <fullName evidence="1">Uncharacterized protein</fullName>
    </submittedName>
</protein>
<reference evidence="1 2" key="1">
    <citation type="journal article" date="2019" name="Front. Microbiol.">
        <title>In silico and Genetic Analyses of Cyclic Lipopeptide Synthetic Gene Clusters in Pseudomonas sp. 11K1.</title>
        <authorList>
            <person name="Zhao H."/>
            <person name="Liu Y.P."/>
            <person name="Zhang L.Q."/>
        </authorList>
    </citation>
    <scope>NUCLEOTIDE SEQUENCE [LARGE SCALE GENOMIC DNA]</scope>
    <source>
        <strain evidence="1 2">11K1</strain>
    </source>
</reference>
<evidence type="ECO:0000313" key="1">
    <source>
        <dbReference type="EMBL" id="QBZ88593.1"/>
    </source>
</evidence>